<protein>
    <submittedName>
        <fullName evidence="6">Nitric oxide synthase oxygenase</fullName>
    </submittedName>
</protein>
<dbReference type="InterPro" id="IPR044940">
    <property type="entry name" value="NOS_dom_2"/>
</dbReference>
<comment type="caution">
    <text evidence="6">The sequence shown here is derived from an EMBL/GenBank/DDBJ whole genome shotgun (WGS) entry which is preliminary data.</text>
</comment>
<evidence type="ECO:0000256" key="3">
    <source>
        <dbReference type="ARBA" id="ARBA00023002"/>
    </source>
</evidence>
<accession>A0A2M8IW22</accession>
<reference evidence="6 7" key="1">
    <citation type="journal article" date="2018" name="Int. J. Syst. Evol. Microbiol.">
        <title>Pseudooceanicola lipolyticus sp. nov., a marine alphaproteobacterium, reclassification of Oceanicola flagellatus as Pseudooceanicola flagellatus comb. nov. and emended description of the genus Pseudooceanicola.</title>
        <authorList>
            <person name="Huang M.-M."/>
            <person name="Guo L.-L."/>
            <person name="Wu Y.-H."/>
            <person name="Lai Q.-L."/>
            <person name="Shao Z.-Z."/>
            <person name="Wang C.-S."/>
            <person name="Wu M."/>
            <person name="Xu X.-W."/>
        </authorList>
    </citation>
    <scope>NUCLEOTIDE SEQUENCE [LARGE SCALE GENOMIC DNA]</scope>
    <source>
        <strain evidence="6 7">157</strain>
    </source>
</reference>
<dbReference type="GO" id="GO:0004517">
    <property type="term" value="F:nitric-oxide synthase activity"/>
    <property type="evidence" value="ECO:0007669"/>
    <property type="project" value="InterPro"/>
</dbReference>
<dbReference type="InterPro" id="IPR044944">
    <property type="entry name" value="NOS_dom_3"/>
</dbReference>
<dbReference type="Pfam" id="PF02898">
    <property type="entry name" value="NO_synthase"/>
    <property type="match status" value="1"/>
</dbReference>
<keyword evidence="4" id="KW-0408">Iron</keyword>
<evidence type="ECO:0000259" key="5">
    <source>
        <dbReference type="PROSITE" id="PS60001"/>
    </source>
</evidence>
<dbReference type="GO" id="GO:0006809">
    <property type="term" value="P:nitric oxide biosynthetic process"/>
    <property type="evidence" value="ECO:0007669"/>
    <property type="project" value="InterPro"/>
</dbReference>
<evidence type="ECO:0000313" key="7">
    <source>
        <dbReference type="Proteomes" id="UP000231553"/>
    </source>
</evidence>
<keyword evidence="7" id="KW-1185">Reference proteome</keyword>
<dbReference type="InterPro" id="IPR004030">
    <property type="entry name" value="NOS_N"/>
</dbReference>
<gene>
    <name evidence="6" type="ORF">CVM52_20780</name>
</gene>
<name>A0A2M8IW22_9RHOB</name>
<dbReference type="InterPro" id="IPR050607">
    <property type="entry name" value="NOS"/>
</dbReference>
<evidence type="ECO:0000313" key="6">
    <source>
        <dbReference type="EMBL" id="PJE34735.1"/>
    </source>
</evidence>
<dbReference type="GO" id="GO:0046872">
    <property type="term" value="F:metal ion binding"/>
    <property type="evidence" value="ECO:0007669"/>
    <property type="project" value="UniProtKB-KW"/>
</dbReference>
<dbReference type="Proteomes" id="UP000231553">
    <property type="component" value="Unassembled WGS sequence"/>
</dbReference>
<dbReference type="InterPro" id="IPR036119">
    <property type="entry name" value="NOS_N_sf"/>
</dbReference>
<dbReference type="EMBL" id="PGTB01000146">
    <property type="protein sequence ID" value="PJE34735.1"/>
    <property type="molecule type" value="Genomic_DNA"/>
</dbReference>
<keyword evidence="1" id="KW-0349">Heme</keyword>
<dbReference type="Gene3D" id="3.90.440.10">
    <property type="entry name" value="Nitric Oxide Synthase,Heme Domain,Chain A domain 2"/>
    <property type="match status" value="1"/>
</dbReference>
<dbReference type="InterPro" id="IPR044943">
    <property type="entry name" value="NOS_dom_1"/>
</dbReference>
<dbReference type="RefSeq" id="WP_100164322.1">
    <property type="nucleotide sequence ID" value="NZ_PGTB01000146.1"/>
</dbReference>
<proteinExistence type="predicted"/>
<keyword evidence="2" id="KW-0479">Metal-binding</keyword>
<dbReference type="AlphaFoldDB" id="A0A2M8IW22"/>
<evidence type="ECO:0000256" key="2">
    <source>
        <dbReference type="ARBA" id="ARBA00022723"/>
    </source>
</evidence>
<dbReference type="OrthoDB" id="9786134at2"/>
<dbReference type="Gene3D" id="3.90.1230.10">
    <property type="entry name" value="Nitric Oxide Synthase, Chain A, domain 3"/>
    <property type="match status" value="1"/>
</dbReference>
<dbReference type="PANTHER" id="PTHR43410:SF1">
    <property type="entry name" value="NITRIC OXIDE SYNTHASE"/>
    <property type="match status" value="1"/>
</dbReference>
<dbReference type="Gene3D" id="3.90.340.10">
    <property type="entry name" value="Nitric Oxide Synthase, Chain A, domain 1"/>
    <property type="match status" value="1"/>
</dbReference>
<organism evidence="6 7">
    <name type="scientific">Pseudooceanicola lipolyticus</name>
    <dbReference type="NCBI Taxonomy" id="2029104"/>
    <lineage>
        <taxon>Bacteria</taxon>
        <taxon>Pseudomonadati</taxon>
        <taxon>Pseudomonadota</taxon>
        <taxon>Alphaproteobacteria</taxon>
        <taxon>Rhodobacterales</taxon>
        <taxon>Paracoccaceae</taxon>
        <taxon>Pseudooceanicola</taxon>
    </lineage>
</organism>
<dbReference type="SUPFAM" id="SSF56512">
    <property type="entry name" value="Nitric oxide (NO) synthase oxygenase domain"/>
    <property type="match status" value="1"/>
</dbReference>
<dbReference type="PROSITE" id="PS60001">
    <property type="entry name" value="NOS"/>
    <property type="match status" value="1"/>
</dbReference>
<evidence type="ECO:0000256" key="4">
    <source>
        <dbReference type="ARBA" id="ARBA00023004"/>
    </source>
</evidence>
<evidence type="ECO:0000256" key="1">
    <source>
        <dbReference type="ARBA" id="ARBA00022617"/>
    </source>
</evidence>
<dbReference type="PANTHER" id="PTHR43410">
    <property type="entry name" value="NITRIC OXIDE SYNTHASE OXYGENASE"/>
    <property type="match status" value="1"/>
</dbReference>
<keyword evidence="3" id="KW-0560">Oxidoreductase</keyword>
<sequence>MRYDIRRLLGSGDRYADAGNPLRRRLRLISAGERREEARAFLDQFCRETGASASYHQKRWAEIRRELAAARFYRHTPEELAFGARIAWRNHGRCIGRLFWESLEVVDCRHLTEPDQIAHRMADHMRDAHGDGRVSAVISVFAPVEGDRLPAYIESPQITQYAGYGLTGAEVRGDRQNVEATRIALALGWQAPAETGRFDMLPFAIRDAQDQRSIHVLPRDAIREIAIEHPDVAELASLGLRWYAVPCVSNMILTIGGIDYPCAPFSGFYMATEIASRNFADKKRYDLLPQVARSIGLTPDDKADPFWKDTALTELNRAILHSYRKAQVTILDHHAASRQFMEFHHREQAKGRRVAADWRWIVPPQSSAATDVFHLRMTNFHPVPNYYTSRNAEGWRLMPFYGDAYRSRLAGNYDRIRRRWKLWKRMAW</sequence>
<feature type="domain" description="Nitric oxide synthase (NOS)" evidence="5">
    <location>
        <begin position="93"/>
        <end position="100"/>
    </location>
</feature>